<protein>
    <submittedName>
        <fullName evidence="5">Similar to oxidoreductase</fullName>
    </submittedName>
</protein>
<evidence type="ECO:0000256" key="3">
    <source>
        <dbReference type="ARBA" id="ARBA00037096"/>
    </source>
</evidence>
<dbReference type="PROSITE" id="PS00061">
    <property type="entry name" value="ADH_SHORT"/>
    <property type="match status" value="1"/>
</dbReference>
<reference evidence="5 6" key="2">
    <citation type="journal article" date="2007" name="BMC Biol.">
        <title>A 100%-complete sequence reveals unusually simple genomic features in the hot-spring red alga Cyanidioschyzon merolae.</title>
        <authorList>
            <person name="Nozaki H."/>
            <person name="Takano H."/>
            <person name="Misumi O."/>
            <person name="Terasawa K."/>
            <person name="Matsuzaki M."/>
            <person name="Maruyama S."/>
            <person name="Nishida K."/>
            <person name="Yagisawa F."/>
            <person name="Yoshida Y."/>
            <person name="Fujiwara T."/>
            <person name="Takio S."/>
            <person name="Tamura K."/>
            <person name="Chung S.J."/>
            <person name="Nakamura S."/>
            <person name="Kuroiwa H."/>
            <person name="Tanaka K."/>
            <person name="Sato N."/>
            <person name="Kuroiwa T."/>
        </authorList>
    </citation>
    <scope>NUCLEOTIDE SEQUENCE [LARGE SCALE GENOMIC DNA]</scope>
    <source>
        <strain evidence="5 6">10D</strain>
    </source>
</reference>
<dbReference type="RefSeq" id="XP_005538191.1">
    <property type="nucleotide sequence ID" value="XM_005538134.1"/>
</dbReference>
<evidence type="ECO:0000313" key="6">
    <source>
        <dbReference type="Proteomes" id="UP000007014"/>
    </source>
</evidence>
<dbReference type="OrthoDB" id="6251714at2759"/>
<reference evidence="5 6" key="1">
    <citation type="journal article" date="2004" name="Nature">
        <title>Genome sequence of the ultrasmall unicellular red alga Cyanidioschyzon merolae 10D.</title>
        <authorList>
            <person name="Matsuzaki M."/>
            <person name="Misumi O."/>
            <person name="Shin-i T."/>
            <person name="Maruyama S."/>
            <person name="Takahara M."/>
            <person name="Miyagishima S."/>
            <person name="Mori T."/>
            <person name="Nishida K."/>
            <person name="Yagisawa F."/>
            <person name="Nishida K."/>
            <person name="Yoshida Y."/>
            <person name="Nishimura Y."/>
            <person name="Nakao S."/>
            <person name="Kobayashi T."/>
            <person name="Momoyama Y."/>
            <person name="Higashiyama T."/>
            <person name="Minoda A."/>
            <person name="Sano M."/>
            <person name="Nomoto H."/>
            <person name="Oishi K."/>
            <person name="Hayashi H."/>
            <person name="Ohta F."/>
            <person name="Nishizaka S."/>
            <person name="Haga S."/>
            <person name="Miura S."/>
            <person name="Morishita T."/>
            <person name="Kabeya Y."/>
            <person name="Terasawa K."/>
            <person name="Suzuki Y."/>
            <person name="Ishii Y."/>
            <person name="Asakawa S."/>
            <person name="Takano H."/>
            <person name="Ohta N."/>
            <person name="Kuroiwa H."/>
            <person name="Tanaka K."/>
            <person name="Shimizu N."/>
            <person name="Sugano S."/>
            <person name="Sato N."/>
            <person name="Nozaki H."/>
            <person name="Ogasawara N."/>
            <person name="Kohara Y."/>
            <person name="Kuroiwa T."/>
        </authorList>
    </citation>
    <scope>NUCLEOTIDE SEQUENCE [LARGE SCALE GENOMIC DNA]</scope>
    <source>
        <strain evidence="5 6">10D</strain>
    </source>
</reference>
<dbReference type="SUPFAM" id="SSF51735">
    <property type="entry name" value="NAD(P)-binding Rossmann-fold domains"/>
    <property type="match status" value="2"/>
</dbReference>
<dbReference type="Pfam" id="PF00106">
    <property type="entry name" value="adh_short"/>
    <property type="match status" value="2"/>
</dbReference>
<feature type="region of interest" description="Disordered" evidence="4">
    <location>
        <begin position="179"/>
        <end position="213"/>
    </location>
</feature>
<proteinExistence type="inferred from homology"/>
<sequence>MTLIWTLVAIFAFCWVLWRVSVHYDLRARRASLRGRVVWVTGASSGIGRALAFRLAVFYGARVVVSARRVELLESLAAQVSEALAGKATASTDTREMDKPAVVIEPVNLRASGNELDHVLQRVLQLGVSVVILNAGVNQNGCLFVDTSLDTLREVLETNLWAPARILHRLLRELLSAPNEPTKASGHNCSVDVNRTRSRARKSKPSPSSSGIPEHRARLKIVDAFRDLLQTKIPASCRPSDQQASTKDIIASAPNESSALVENLDVVVVSSLAAYRALPGGALYGATKAALNYLTESLRMELRIAGDHRVRLVTVCPGFVDTPAIAHQRHWKPCCLSPDAAADHIIWALLRRGDHYGFPWIMDHIVMAVAVWIPTRVYRWIMAKSWRPPASAESAVCTIHHGSAHVEH</sequence>
<dbReference type="InterPro" id="IPR036291">
    <property type="entry name" value="NAD(P)-bd_dom_sf"/>
</dbReference>
<dbReference type="InterPro" id="IPR002347">
    <property type="entry name" value="SDR_fam"/>
</dbReference>
<dbReference type="OMA" id="RVENYGC"/>
<dbReference type="Proteomes" id="UP000007014">
    <property type="component" value="Chromosome 17"/>
</dbReference>
<evidence type="ECO:0000256" key="1">
    <source>
        <dbReference type="ARBA" id="ARBA00006484"/>
    </source>
</evidence>
<evidence type="ECO:0000256" key="2">
    <source>
        <dbReference type="ARBA" id="ARBA00023002"/>
    </source>
</evidence>
<dbReference type="PANTHER" id="PTHR44196:SF1">
    <property type="entry name" value="DEHYDROGENASE_REDUCTASE SDR FAMILY MEMBER 7B"/>
    <property type="match status" value="1"/>
</dbReference>
<dbReference type="KEGG" id="cme:CYME_CMQ274C"/>
<name>M1V6F8_CYAM1</name>
<organism evidence="5 6">
    <name type="scientific">Cyanidioschyzon merolae (strain NIES-3377 / 10D)</name>
    <name type="common">Unicellular red alga</name>
    <dbReference type="NCBI Taxonomy" id="280699"/>
    <lineage>
        <taxon>Eukaryota</taxon>
        <taxon>Rhodophyta</taxon>
        <taxon>Bangiophyceae</taxon>
        <taxon>Cyanidiales</taxon>
        <taxon>Cyanidiaceae</taxon>
        <taxon>Cyanidioschyzon</taxon>
    </lineage>
</organism>
<dbReference type="HOGENOM" id="CLU_675039_0_0_1"/>
<dbReference type="Gramene" id="CMQ274CT">
    <property type="protein sequence ID" value="CMQ274CT"/>
    <property type="gene ID" value="CMQ274C"/>
</dbReference>
<dbReference type="EMBL" id="AP006499">
    <property type="protein sequence ID" value="BAM82155.1"/>
    <property type="molecule type" value="Genomic_DNA"/>
</dbReference>
<dbReference type="PANTHER" id="PTHR44196">
    <property type="entry name" value="DEHYDROGENASE/REDUCTASE SDR FAMILY MEMBER 7B"/>
    <property type="match status" value="1"/>
</dbReference>
<dbReference type="AlphaFoldDB" id="M1V6F8"/>
<dbReference type="eggNOG" id="KOG1205">
    <property type="taxonomic scope" value="Eukaryota"/>
</dbReference>
<evidence type="ECO:0000313" key="5">
    <source>
        <dbReference type="EMBL" id="BAM82155.1"/>
    </source>
</evidence>
<keyword evidence="2" id="KW-0560">Oxidoreductase</keyword>
<comment type="similarity">
    <text evidence="1">Belongs to the short-chain dehydrogenases/reductases (SDR) family.</text>
</comment>
<dbReference type="InterPro" id="IPR020904">
    <property type="entry name" value="Sc_DH/Rdtase_CS"/>
</dbReference>
<gene>
    <name evidence="5" type="ORF">CYME_CMQ274C</name>
</gene>
<dbReference type="GO" id="GO:0016491">
    <property type="term" value="F:oxidoreductase activity"/>
    <property type="evidence" value="ECO:0007669"/>
    <property type="project" value="UniProtKB-KW"/>
</dbReference>
<comment type="function">
    <text evidence="3">Putative oxidoreductase.</text>
</comment>
<keyword evidence="6" id="KW-1185">Reference proteome</keyword>
<dbReference type="GO" id="GO:0016020">
    <property type="term" value="C:membrane"/>
    <property type="evidence" value="ECO:0007669"/>
    <property type="project" value="TreeGrafter"/>
</dbReference>
<accession>M1V6F8</accession>
<dbReference type="GeneID" id="16996208"/>
<dbReference type="STRING" id="280699.M1V6F8"/>
<dbReference type="PRINTS" id="PR00081">
    <property type="entry name" value="GDHRDH"/>
</dbReference>
<evidence type="ECO:0000256" key="4">
    <source>
        <dbReference type="SAM" id="MobiDB-lite"/>
    </source>
</evidence>
<dbReference type="Gene3D" id="3.40.50.720">
    <property type="entry name" value="NAD(P)-binding Rossmann-like Domain"/>
    <property type="match status" value="2"/>
</dbReference>